<dbReference type="GeneID" id="81396528"/>
<dbReference type="RefSeq" id="XP_056510159.1">
    <property type="nucleotide sequence ID" value="XM_056657359.1"/>
</dbReference>
<dbReference type="GO" id="GO:0006516">
    <property type="term" value="P:glycoprotein catabolic process"/>
    <property type="evidence" value="ECO:0007669"/>
    <property type="project" value="TreeGrafter"/>
</dbReference>
<organism evidence="2 3">
    <name type="scientific">Penicillium alfredii</name>
    <dbReference type="NCBI Taxonomy" id="1506179"/>
    <lineage>
        <taxon>Eukaryota</taxon>
        <taxon>Fungi</taxon>
        <taxon>Dikarya</taxon>
        <taxon>Ascomycota</taxon>
        <taxon>Pezizomycotina</taxon>
        <taxon>Eurotiomycetes</taxon>
        <taxon>Eurotiomycetidae</taxon>
        <taxon>Eurotiales</taxon>
        <taxon>Aspergillaceae</taxon>
        <taxon>Penicillium</taxon>
    </lineage>
</organism>
<feature type="domain" description="Glycosyl hydrolase family 92" evidence="1">
    <location>
        <begin position="252"/>
        <end position="303"/>
    </location>
</feature>
<dbReference type="FunFam" id="1.20.1050.60:FF:000002">
    <property type="entry name" value="Glycosyl hydrolase family 92"/>
    <property type="match status" value="1"/>
</dbReference>
<dbReference type="InterPro" id="IPR012939">
    <property type="entry name" value="Glyco_hydro_92"/>
</dbReference>
<reference evidence="2" key="2">
    <citation type="journal article" date="2023" name="IMA Fungus">
        <title>Comparative genomic study of the Penicillium genus elucidates a diverse pangenome and 15 lateral gene transfer events.</title>
        <authorList>
            <person name="Petersen C."/>
            <person name="Sorensen T."/>
            <person name="Nielsen M.R."/>
            <person name="Sondergaard T.E."/>
            <person name="Sorensen J.L."/>
            <person name="Fitzpatrick D.A."/>
            <person name="Frisvad J.C."/>
            <person name="Nielsen K.L."/>
        </authorList>
    </citation>
    <scope>NUCLEOTIDE SEQUENCE</scope>
    <source>
        <strain evidence="2">IBT 34128</strain>
    </source>
</reference>
<dbReference type="Gene3D" id="3.30.2080.10">
    <property type="entry name" value="GH92 mannosidase domain"/>
    <property type="match status" value="1"/>
</dbReference>
<feature type="domain" description="Glycosyl hydrolase family 92" evidence="1">
    <location>
        <begin position="187"/>
        <end position="249"/>
    </location>
</feature>
<dbReference type="GO" id="GO:0005829">
    <property type="term" value="C:cytosol"/>
    <property type="evidence" value="ECO:0007669"/>
    <property type="project" value="TreeGrafter"/>
</dbReference>
<name>A0A9W9F1N0_9EURO</name>
<dbReference type="InterPro" id="IPR050883">
    <property type="entry name" value="PNGase"/>
</dbReference>
<evidence type="ECO:0000259" key="1">
    <source>
        <dbReference type="Pfam" id="PF07971"/>
    </source>
</evidence>
<feature type="domain" description="Glycosyl hydrolase family 92" evidence="1">
    <location>
        <begin position="7"/>
        <end position="100"/>
    </location>
</feature>
<keyword evidence="3" id="KW-1185">Reference proteome</keyword>
<feature type="domain" description="Glycosyl hydrolase family 92" evidence="1">
    <location>
        <begin position="117"/>
        <end position="186"/>
    </location>
</feature>
<protein>
    <recommendedName>
        <fullName evidence="1">Glycosyl hydrolase family 92 domain-containing protein</fullName>
    </recommendedName>
</protein>
<proteinExistence type="predicted"/>
<dbReference type="OrthoDB" id="449263at2759"/>
<dbReference type="Gene3D" id="1.20.1050.60">
    <property type="entry name" value="alpha-1,2-mannosidase"/>
    <property type="match status" value="1"/>
</dbReference>
<reference evidence="2" key="1">
    <citation type="submission" date="2022-11" db="EMBL/GenBank/DDBJ databases">
        <authorList>
            <person name="Petersen C."/>
        </authorList>
    </citation>
    <scope>NUCLEOTIDE SEQUENCE</scope>
    <source>
        <strain evidence="2">IBT 34128</strain>
    </source>
</reference>
<comment type="caution">
    <text evidence="2">The sequence shown here is derived from an EMBL/GenBank/DDBJ whole genome shotgun (WGS) entry which is preliminary data.</text>
</comment>
<dbReference type="PANTHER" id="PTHR12143">
    <property type="entry name" value="PEPTIDE N-GLYCANASE PNGASE -RELATED"/>
    <property type="match status" value="1"/>
</dbReference>
<evidence type="ECO:0000313" key="2">
    <source>
        <dbReference type="EMBL" id="KAJ5091962.1"/>
    </source>
</evidence>
<dbReference type="EMBL" id="JAPMSZ010000009">
    <property type="protein sequence ID" value="KAJ5091962.1"/>
    <property type="molecule type" value="Genomic_DNA"/>
</dbReference>
<dbReference type="Proteomes" id="UP001141434">
    <property type="component" value="Unassembled WGS sequence"/>
</dbReference>
<dbReference type="PANTHER" id="PTHR12143:SF38">
    <property type="entry name" value="ALPHA-1,2-MANNOSIDASE FAMILY PROTEIN (AFU_ORTHOLOGUE AFUA_5G10520)"/>
    <property type="match status" value="1"/>
</dbReference>
<dbReference type="GO" id="GO:0005634">
    <property type="term" value="C:nucleus"/>
    <property type="evidence" value="ECO:0007669"/>
    <property type="project" value="TreeGrafter"/>
</dbReference>
<gene>
    <name evidence="2" type="ORF">NUU61_006832</name>
</gene>
<dbReference type="Gene3D" id="1.20.1610.10">
    <property type="entry name" value="alpha-1,2-mannosidases domains"/>
    <property type="match status" value="1"/>
</dbReference>
<evidence type="ECO:0000313" key="3">
    <source>
        <dbReference type="Proteomes" id="UP001141434"/>
    </source>
</evidence>
<accession>A0A9W9F1N0</accession>
<dbReference type="GO" id="GO:0000224">
    <property type="term" value="F:peptide-N4-(N-acetyl-beta-glucosaminyl)asparagine amidase activity"/>
    <property type="evidence" value="ECO:0007669"/>
    <property type="project" value="TreeGrafter"/>
</dbReference>
<dbReference type="AlphaFoldDB" id="A0A9W9F1N0"/>
<sequence>MHLEWLTHMIYDLFRCSTALMQVLQQTAYEEQNRSLIIDIWRFEGYLPDARSSNYNGRTQAGSNADNVLADAYVKGVRGAVNWEDGYKAMVKDAEVTPKSPVDPMAPDSLTKEGRAGLYQVASGLKREKDAQKYLHRSRNWRIHSNPNQTSLGFSGFAVPRNTSGFLDTDPLKDSGYWGDPYYEASAESAVKRLNIMFTEGASGSSGMIFDLTNEPMFNVPYLYNYVGRQDLAVSQSRKVAKDNYHTGAAAKNLHITSTGGDGNGDHDIYVQSLKVNGKKWTRSWLTGEDIFAQGGTLAFKLGRTAVNWTNGELPPSPASE</sequence>
<dbReference type="Pfam" id="PF07971">
    <property type="entry name" value="Glyco_hydro_92"/>
    <property type="match status" value="4"/>
</dbReference>